<feature type="coiled-coil region" evidence="1">
    <location>
        <begin position="97"/>
        <end position="124"/>
    </location>
</feature>
<proteinExistence type="predicted"/>
<dbReference type="EMBL" id="LSYV01000038">
    <property type="protein sequence ID" value="KXZ47225.1"/>
    <property type="molecule type" value="Genomic_DNA"/>
</dbReference>
<evidence type="ECO:0000313" key="3">
    <source>
        <dbReference type="EMBL" id="KXZ47225.1"/>
    </source>
</evidence>
<comment type="caution">
    <text evidence="3">The sequence shown here is derived from an EMBL/GenBank/DDBJ whole genome shotgun (WGS) entry which is preliminary data.</text>
</comment>
<organism evidence="3 4">
    <name type="scientific">Gonium pectorale</name>
    <name type="common">Green alga</name>
    <dbReference type="NCBI Taxonomy" id="33097"/>
    <lineage>
        <taxon>Eukaryota</taxon>
        <taxon>Viridiplantae</taxon>
        <taxon>Chlorophyta</taxon>
        <taxon>core chlorophytes</taxon>
        <taxon>Chlorophyceae</taxon>
        <taxon>CS clade</taxon>
        <taxon>Chlamydomonadales</taxon>
        <taxon>Volvocaceae</taxon>
        <taxon>Gonium</taxon>
    </lineage>
</organism>
<sequence>MQAQLESYKAQRLAVMQKLGTEAKQDAPLLMLGLQRQARPYERTAADGGTTVTAGCTQHQLQGADVPTMESHKMLPKLHENLYRQAEDIGDRVVQRVRNVDDDYRSISEQIEMLRHELTAMQQEVRAGFARLQDQLNSYCTQQMPLEVPAAQQQVRPDVRSADYTSTTTATTGGMNQQRADAGAQTPEPRKKRNVANGEGNDGSPLTTGSKRAKLTPK</sequence>
<accession>A0A150GCC9</accession>
<dbReference type="AlphaFoldDB" id="A0A150GCC9"/>
<evidence type="ECO:0000256" key="1">
    <source>
        <dbReference type="SAM" id="Coils"/>
    </source>
</evidence>
<name>A0A150GCC9_GONPE</name>
<keyword evidence="4" id="KW-1185">Reference proteome</keyword>
<evidence type="ECO:0000256" key="2">
    <source>
        <dbReference type="SAM" id="MobiDB-lite"/>
    </source>
</evidence>
<feature type="region of interest" description="Disordered" evidence="2">
    <location>
        <begin position="150"/>
        <end position="218"/>
    </location>
</feature>
<keyword evidence="1" id="KW-0175">Coiled coil</keyword>
<protein>
    <submittedName>
        <fullName evidence="3">Uncharacterized protein</fullName>
    </submittedName>
</protein>
<gene>
    <name evidence="3" type="ORF">GPECTOR_37g231</name>
</gene>
<evidence type="ECO:0000313" key="4">
    <source>
        <dbReference type="Proteomes" id="UP000075714"/>
    </source>
</evidence>
<dbReference type="Proteomes" id="UP000075714">
    <property type="component" value="Unassembled WGS sequence"/>
</dbReference>
<reference evidence="4" key="1">
    <citation type="journal article" date="2016" name="Nat. Commun.">
        <title>The Gonium pectorale genome demonstrates co-option of cell cycle regulation during the evolution of multicellularity.</title>
        <authorList>
            <person name="Hanschen E.R."/>
            <person name="Marriage T.N."/>
            <person name="Ferris P.J."/>
            <person name="Hamaji T."/>
            <person name="Toyoda A."/>
            <person name="Fujiyama A."/>
            <person name="Neme R."/>
            <person name="Noguchi H."/>
            <person name="Minakuchi Y."/>
            <person name="Suzuki M."/>
            <person name="Kawai-Toyooka H."/>
            <person name="Smith D.R."/>
            <person name="Sparks H."/>
            <person name="Anderson J."/>
            <person name="Bakaric R."/>
            <person name="Luria V."/>
            <person name="Karger A."/>
            <person name="Kirschner M.W."/>
            <person name="Durand P.M."/>
            <person name="Michod R.E."/>
            <person name="Nozaki H."/>
            <person name="Olson B.J."/>
        </authorList>
    </citation>
    <scope>NUCLEOTIDE SEQUENCE [LARGE SCALE GENOMIC DNA]</scope>
    <source>
        <strain evidence="4">NIES-2863</strain>
    </source>
</reference>